<proteinExistence type="predicted"/>
<dbReference type="PANTHER" id="PTHR13696:SF52">
    <property type="entry name" value="PARA FAMILY PROTEIN CT_582"/>
    <property type="match status" value="1"/>
</dbReference>
<dbReference type="Pfam" id="PF01656">
    <property type="entry name" value="CbiA"/>
    <property type="match status" value="1"/>
</dbReference>
<dbReference type="AlphaFoldDB" id="A0AAU7V4J9"/>
<evidence type="ECO:0000259" key="2">
    <source>
        <dbReference type="Pfam" id="PF01656"/>
    </source>
</evidence>
<accession>A0AAU7V4J9</accession>
<evidence type="ECO:0000256" key="1">
    <source>
        <dbReference type="SAM" id="MobiDB-lite"/>
    </source>
</evidence>
<organism evidence="3">
    <name type="scientific">Rhodococcus sp. D-6</name>
    <dbReference type="NCBI Taxonomy" id="1387842"/>
    <lineage>
        <taxon>Bacteria</taxon>
        <taxon>Bacillati</taxon>
        <taxon>Actinomycetota</taxon>
        <taxon>Actinomycetes</taxon>
        <taxon>Mycobacteriales</taxon>
        <taxon>Nocardiaceae</taxon>
        <taxon>Rhodococcus</taxon>
    </lineage>
</organism>
<dbReference type="InterPro" id="IPR027417">
    <property type="entry name" value="P-loop_NTPase"/>
</dbReference>
<geneLocation type="plasmid" evidence="3">
    <name>p2-D-6</name>
</geneLocation>
<name>A0AAU7V4J9_9NOCA</name>
<gene>
    <name evidence="3" type="ORF">RBB84_25090</name>
</gene>
<reference evidence="3" key="1">
    <citation type="submission" date="2023-08" db="EMBL/GenBank/DDBJ databases">
        <title>The novel hydrolase IpcH responsible for the initial isoprocarb degradation step in Rhodococcus sp. D-6.</title>
        <authorList>
            <person name="Zhu Q."/>
        </authorList>
    </citation>
    <scope>NUCLEOTIDE SEQUENCE</scope>
    <source>
        <strain evidence="3">D-6</strain>
        <plasmid evidence="3">p2-D-6</plasmid>
    </source>
</reference>
<protein>
    <submittedName>
        <fullName evidence="3">AAA family ATPase</fullName>
    </submittedName>
</protein>
<dbReference type="PANTHER" id="PTHR13696">
    <property type="entry name" value="P-LOOP CONTAINING NUCLEOSIDE TRIPHOSPHATE HYDROLASE"/>
    <property type="match status" value="1"/>
</dbReference>
<feature type="region of interest" description="Disordered" evidence="1">
    <location>
        <begin position="334"/>
        <end position="371"/>
    </location>
</feature>
<feature type="domain" description="CobQ/CobB/MinD/ParA nucleotide binding" evidence="2">
    <location>
        <begin position="38"/>
        <end position="262"/>
    </location>
</feature>
<dbReference type="KEGG" id="rhox:RBB84_25090"/>
<dbReference type="CDD" id="cd02042">
    <property type="entry name" value="ParAB_family"/>
    <property type="match status" value="1"/>
</dbReference>
<sequence length="396" mass="42415">MTNSSPVIQNPTVVANSKGGGLKSTGDQFSAYLRRVLLVANRKGGVLKSSIVRSVADEAGRLGYRVLVIDGDPQGNLSKIDFGLGLVEVGGWDSDRGRGLAMALQYGTDLTPISAHGVDVVCGGPELLGALGAANNVDLDMAANLRGSLARLCSQNRYDLVLIDSGPGDTKLLDAYMLTAKWLVVPVVDGDEASFDGLDKMGARTVDLTRNRGAEIELLGAVLTLVDHQATVRNKAVLEDLAAAVEGAGEPFTAMIRDSKAARSDTRRYGLSASQVAEKAEEVRRTRFKVLRERAAEMAPDVSDRRRELVAEFRAANNRGPSPEERKEIAKRAKSEVREARKQIKPGRHKASADDRLADPDELWATRDGSGLAGDYTDLTKQILGRIGEKLGANVA</sequence>
<dbReference type="Gene3D" id="3.40.50.300">
    <property type="entry name" value="P-loop containing nucleotide triphosphate hydrolases"/>
    <property type="match status" value="1"/>
</dbReference>
<dbReference type="InterPro" id="IPR050678">
    <property type="entry name" value="DNA_Partitioning_ATPase"/>
</dbReference>
<dbReference type="EMBL" id="CP132972">
    <property type="protein sequence ID" value="XBW07033.1"/>
    <property type="molecule type" value="Genomic_DNA"/>
</dbReference>
<dbReference type="RefSeq" id="WP_350247821.1">
    <property type="nucleotide sequence ID" value="NZ_CP132972.1"/>
</dbReference>
<dbReference type="SUPFAM" id="SSF52540">
    <property type="entry name" value="P-loop containing nucleoside triphosphate hydrolases"/>
    <property type="match status" value="1"/>
</dbReference>
<evidence type="ECO:0000313" key="3">
    <source>
        <dbReference type="EMBL" id="XBW07033.1"/>
    </source>
</evidence>
<keyword evidence="3" id="KW-0614">Plasmid</keyword>
<dbReference type="InterPro" id="IPR002586">
    <property type="entry name" value="CobQ/CobB/MinD/ParA_Nub-bd_dom"/>
</dbReference>